<dbReference type="RefSeq" id="WP_131151348.1">
    <property type="nucleotide sequence ID" value="NZ_SJTG01000001.1"/>
</dbReference>
<gene>
    <name evidence="1" type="ORF">EZM97_00415</name>
</gene>
<protein>
    <submittedName>
        <fullName evidence="1">Uncharacterized protein</fullName>
    </submittedName>
</protein>
<proteinExistence type="predicted"/>
<keyword evidence="2" id="KW-1185">Reference proteome</keyword>
<name>A0A4R0YRQ4_9GAMM</name>
<evidence type="ECO:0000313" key="1">
    <source>
        <dbReference type="EMBL" id="TCI11872.1"/>
    </source>
</evidence>
<organism evidence="1 2">
    <name type="scientific">Dyella soli</name>
    <dbReference type="NCBI Taxonomy" id="522319"/>
    <lineage>
        <taxon>Bacteria</taxon>
        <taxon>Pseudomonadati</taxon>
        <taxon>Pseudomonadota</taxon>
        <taxon>Gammaproteobacteria</taxon>
        <taxon>Lysobacterales</taxon>
        <taxon>Rhodanobacteraceae</taxon>
        <taxon>Dyella</taxon>
    </lineage>
</organism>
<dbReference type="AlphaFoldDB" id="A0A4R0YRQ4"/>
<comment type="caution">
    <text evidence="1">The sequence shown here is derived from an EMBL/GenBank/DDBJ whole genome shotgun (WGS) entry which is preliminary data.</text>
</comment>
<evidence type="ECO:0000313" key="2">
    <source>
        <dbReference type="Proteomes" id="UP000291822"/>
    </source>
</evidence>
<reference evidence="1 2" key="1">
    <citation type="submission" date="2019-02" db="EMBL/GenBank/DDBJ databases">
        <title>Dyella amyloliquefaciens sp. nov., isolated from forest soil.</title>
        <authorList>
            <person name="Gao Z.-H."/>
            <person name="Qiu L.-H."/>
        </authorList>
    </citation>
    <scope>NUCLEOTIDE SEQUENCE [LARGE SCALE GENOMIC DNA]</scope>
    <source>
        <strain evidence="1 2">KACC 12747</strain>
    </source>
</reference>
<sequence>MWVILIFACIVLFGSMIRVGVMGDVFSDSDDRLEASFITQDVVLGDRVIRASTMDVLHRWHTHVLGNNRGGVAEMDANWLCRTRDGQYVIAMAIGASAMFRERATVDWQGKVEIRWTWRPLTEERARQLLAATPSVYRKVFGEAPARRY</sequence>
<dbReference type="Proteomes" id="UP000291822">
    <property type="component" value="Unassembled WGS sequence"/>
</dbReference>
<accession>A0A4R0YRQ4</accession>
<dbReference type="EMBL" id="SJTG01000001">
    <property type="protein sequence ID" value="TCI11872.1"/>
    <property type="molecule type" value="Genomic_DNA"/>
</dbReference>